<keyword evidence="4" id="KW-1185">Reference proteome</keyword>
<dbReference type="Proteomes" id="UP000234789">
    <property type="component" value="Unassembled WGS sequence"/>
</dbReference>
<dbReference type="GO" id="GO:0047617">
    <property type="term" value="F:fatty acyl-CoA hydrolase activity"/>
    <property type="evidence" value="ECO:0007669"/>
    <property type="project" value="TreeGrafter"/>
</dbReference>
<dbReference type="RefSeq" id="WP_101808154.1">
    <property type="nucleotide sequence ID" value="NZ_NFEZ01000003.1"/>
</dbReference>
<dbReference type="AlphaFoldDB" id="A0A2N5NB25"/>
<dbReference type="PANTHER" id="PTHR31793:SF24">
    <property type="entry name" value="LONG-CHAIN ACYL-COA THIOESTERASE FADM"/>
    <property type="match status" value="1"/>
</dbReference>
<dbReference type="InterPro" id="IPR029069">
    <property type="entry name" value="HotDog_dom_sf"/>
</dbReference>
<accession>A0A2N5NB25</accession>
<reference evidence="3 4" key="1">
    <citation type="submission" date="2017-05" db="EMBL/GenBank/DDBJ databases">
        <title>Functional genome analysis of Paenibacillus pasadenensis strain R16: insights on endophytic life style and antifungal activity.</title>
        <authorList>
            <person name="Passera A."/>
            <person name="Marcolungo L."/>
            <person name="Casati P."/>
            <person name="Brasca M."/>
            <person name="Quaglino F."/>
            <person name="Delledonne M."/>
        </authorList>
    </citation>
    <scope>NUCLEOTIDE SEQUENCE [LARGE SCALE GENOMIC DNA]</scope>
    <source>
        <strain evidence="3 4">R16</strain>
    </source>
</reference>
<evidence type="ECO:0000313" key="4">
    <source>
        <dbReference type="Proteomes" id="UP000234789"/>
    </source>
</evidence>
<dbReference type="Pfam" id="PF13279">
    <property type="entry name" value="4HBT_2"/>
    <property type="match status" value="1"/>
</dbReference>
<comment type="caution">
    <text evidence="3">The sequence shown here is derived from an EMBL/GenBank/DDBJ whole genome shotgun (WGS) entry which is preliminary data.</text>
</comment>
<comment type="similarity">
    <text evidence="1">Belongs to the 4-hydroxybenzoyl-CoA thioesterase family.</text>
</comment>
<proteinExistence type="inferred from homology"/>
<gene>
    <name evidence="3" type="ORF">B8V81_1776</name>
</gene>
<dbReference type="SUPFAM" id="SSF54637">
    <property type="entry name" value="Thioesterase/thiol ester dehydrase-isomerase"/>
    <property type="match status" value="1"/>
</dbReference>
<protein>
    <submittedName>
        <fullName evidence="3">4-hydroxybenzoyl-CoA thioesterase</fullName>
    </submittedName>
</protein>
<dbReference type="PANTHER" id="PTHR31793">
    <property type="entry name" value="4-HYDROXYBENZOYL-COA THIOESTERASE FAMILY MEMBER"/>
    <property type="match status" value="1"/>
</dbReference>
<sequence length="154" mass="17513">MSKGAFMGEDRQAWLDSFSFSIPLKIRYCETDMLGHVNNVSYFMYFEQGRIEYFENLELTEDLFSQKAVSVVADLECQYLDQIYLKDALRLHVKTARLGRSSIDIQYALTVDGKLKAGGRGAIVLIDTAGGRPTPIPDHAREAIRRFEGPRLEE</sequence>
<dbReference type="InterPro" id="IPR050563">
    <property type="entry name" value="4-hydroxybenzoyl-CoA_TE"/>
</dbReference>
<dbReference type="PIRSF" id="PIRSF003230">
    <property type="entry name" value="YbgC"/>
    <property type="match status" value="1"/>
</dbReference>
<dbReference type="InterPro" id="IPR006684">
    <property type="entry name" value="YbgC/YbaW"/>
</dbReference>
<organism evidence="3 4">
    <name type="scientific">Paenibacillus pasadenensis</name>
    <dbReference type="NCBI Taxonomy" id="217090"/>
    <lineage>
        <taxon>Bacteria</taxon>
        <taxon>Bacillati</taxon>
        <taxon>Bacillota</taxon>
        <taxon>Bacilli</taxon>
        <taxon>Bacillales</taxon>
        <taxon>Paenibacillaceae</taxon>
        <taxon>Paenibacillus</taxon>
    </lineage>
</organism>
<name>A0A2N5NB25_9BACL</name>
<evidence type="ECO:0000313" key="3">
    <source>
        <dbReference type="EMBL" id="PLT47552.1"/>
    </source>
</evidence>
<keyword evidence="2" id="KW-0378">Hydrolase</keyword>
<evidence type="ECO:0000256" key="2">
    <source>
        <dbReference type="ARBA" id="ARBA00022801"/>
    </source>
</evidence>
<evidence type="ECO:0000256" key="1">
    <source>
        <dbReference type="ARBA" id="ARBA00005953"/>
    </source>
</evidence>
<dbReference type="EMBL" id="NFEZ01000003">
    <property type="protein sequence ID" value="PLT47552.1"/>
    <property type="molecule type" value="Genomic_DNA"/>
</dbReference>
<dbReference type="Gene3D" id="3.10.129.10">
    <property type="entry name" value="Hotdog Thioesterase"/>
    <property type="match status" value="1"/>
</dbReference>
<dbReference type="CDD" id="cd00586">
    <property type="entry name" value="4HBT"/>
    <property type="match status" value="1"/>
</dbReference>